<accession>A0A938YDE0</accession>
<keyword evidence="1" id="KW-0812">Transmembrane</keyword>
<name>A0A938YDE0_9ACTN</name>
<organism evidence="3 4">
    <name type="scientific">Nakamurella flavida</name>
    <dbReference type="NCBI Taxonomy" id="363630"/>
    <lineage>
        <taxon>Bacteria</taxon>
        <taxon>Bacillati</taxon>
        <taxon>Actinomycetota</taxon>
        <taxon>Actinomycetes</taxon>
        <taxon>Nakamurellales</taxon>
        <taxon>Nakamurellaceae</taxon>
        <taxon>Nakamurella</taxon>
    </lineage>
</organism>
<keyword evidence="1" id="KW-0472">Membrane</keyword>
<keyword evidence="1" id="KW-1133">Transmembrane helix</keyword>
<feature type="transmembrane region" description="Helical" evidence="1">
    <location>
        <begin position="122"/>
        <end position="139"/>
    </location>
</feature>
<reference evidence="3" key="1">
    <citation type="submission" date="2021-01" db="EMBL/GenBank/DDBJ databases">
        <title>KCTC 19127 draft genome.</title>
        <authorList>
            <person name="An D."/>
        </authorList>
    </citation>
    <scope>NUCLEOTIDE SEQUENCE</scope>
    <source>
        <strain evidence="3">KCTC 19127</strain>
    </source>
</reference>
<sequence>MTLIPRDLDGRRRTRARVALVVFVVVVAFIVFWPSPPAQEAQEGLGALLRRWHAKGLPGWISFSLVESVSNGLMFVPIGVFGALSLARRRWLVVLAAAAASGLIELTQQVLLPGRFADPRDVAANTGGALIGLVFAWIWDMRRTHRDRTRVLRTGRPDPAEPTPARRG</sequence>
<feature type="transmembrane region" description="Helical" evidence="1">
    <location>
        <begin position="16"/>
        <end position="35"/>
    </location>
</feature>
<evidence type="ECO:0000256" key="1">
    <source>
        <dbReference type="SAM" id="Phobius"/>
    </source>
</evidence>
<evidence type="ECO:0000259" key="2">
    <source>
        <dbReference type="Pfam" id="PF04892"/>
    </source>
</evidence>
<evidence type="ECO:0000313" key="3">
    <source>
        <dbReference type="EMBL" id="MBM9475610.1"/>
    </source>
</evidence>
<dbReference type="RefSeq" id="WP_205255717.1">
    <property type="nucleotide sequence ID" value="NZ_BAAAPV010000002.1"/>
</dbReference>
<evidence type="ECO:0000313" key="4">
    <source>
        <dbReference type="Proteomes" id="UP000663801"/>
    </source>
</evidence>
<dbReference type="AlphaFoldDB" id="A0A938YDE0"/>
<dbReference type="Proteomes" id="UP000663801">
    <property type="component" value="Unassembled WGS sequence"/>
</dbReference>
<dbReference type="Pfam" id="PF04892">
    <property type="entry name" value="VanZ"/>
    <property type="match status" value="1"/>
</dbReference>
<feature type="transmembrane region" description="Helical" evidence="1">
    <location>
        <begin position="60"/>
        <end position="84"/>
    </location>
</feature>
<feature type="domain" description="VanZ-like" evidence="2">
    <location>
        <begin position="21"/>
        <end position="139"/>
    </location>
</feature>
<protein>
    <submittedName>
        <fullName evidence="3">VanZ family protein</fullName>
    </submittedName>
</protein>
<gene>
    <name evidence="3" type="ORF">JL107_04035</name>
</gene>
<dbReference type="EMBL" id="JAERWL010000005">
    <property type="protein sequence ID" value="MBM9475610.1"/>
    <property type="molecule type" value="Genomic_DNA"/>
</dbReference>
<proteinExistence type="predicted"/>
<feature type="transmembrane region" description="Helical" evidence="1">
    <location>
        <begin position="91"/>
        <end position="110"/>
    </location>
</feature>
<keyword evidence="4" id="KW-1185">Reference proteome</keyword>
<dbReference type="InterPro" id="IPR006976">
    <property type="entry name" value="VanZ-like"/>
</dbReference>
<comment type="caution">
    <text evidence="3">The sequence shown here is derived from an EMBL/GenBank/DDBJ whole genome shotgun (WGS) entry which is preliminary data.</text>
</comment>